<keyword evidence="1" id="KW-0812">Transmembrane</keyword>
<gene>
    <name evidence="2" type="ORF">GCM10008025_31730</name>
</gene>
<sequence length="86" mass="9888">MELIFYIGFANLLGFVLMGVDKKKARNNEWRIPERTLWGVALLGGAIGAFLGMRVFRHKTKHTSFRIGLPLIIVVHIVLFSYFYMS</sequence>
<keyword evidence="1" id="KW-0472">Membrane</keyword>
<keyword evidence="1" id="KW-1133">Transmembrane helix</keyword>
<proteinExistence type="predicted"/>
<accession>A0A916S683</accession>
<keyword evidence="3" id="KW-1185">Reference proteome</keyword>
<protein>
    <recommendedName>
        <fullName evidence="4">DUF1294 domain-containing protein</fullName>
    </recommendedName>
</protein>
<dbReference type="PIRSF" id="PIRSF002599">
    <property type="entry name" value="Cold_shock_A"/>
    <property type="match status" value="1"/>
</dbReference>
<dbReference type="AlphaFoldDB" id="A0A916S683"/>
<dbReference type="InterPro" id="IPR012156">
    <property type="entry name" value="Cold_shock_CspA"/>
</dbReference>
<dbReference type="InterPro" id="IPR010718">
    <property type="entry name" value="DUF1294"/>
</dbReference>
<dbReference type="GO" id="GO:0003676">
    <property type="term" value="F:nucleic acid binding"/>
    <property type="evidence" value="ECO:0007669"/>
    <property type="project" value="InterPro"/>
</dbReference>
<name>A0A916S683_9BACI</name>
<comment type="caution">
    <text evidence="2">The sequence shown here is derived from an EMBL/GenBank/DDBJ whole genome shotgun (WGS) entry which is preliminary data.</text>
</comment>
<reference evidence="2" key="2">
    <citation type="submission" date="2020-09" db="EMBL/GenBank/DDBJ databases">
        <authorList>
            <person name="Sun Q."/>
            <person name="Zhou Y."/>
        </authorList>
    </citation>
    <scope>NUCLEOTIDE SEQUENCE</scope>
    <source>
        <strain evidence="2">CGMCC 1.12408</strain>
    </source>
</reference>
<dbReference type="RefSeq" id="WP_188385662.1">
    <property type="nucleotide sequence ID" value="NZ_BMEY01000019.1"/>
</dbReference>
<evidence type="ECO:0000313" key="2">
    <source>
        <dbReference type="EMBL" id="GGA86489.1"/>
    </source>
</evidence>
<evidence type="ECO:0008006" key="4">
    <source>
        <dbReference type="Google" id="ProtNLM"/>
    </source>
</evidence>
<reference evidence="2" key="1">
    <citation type="journal article" date="2014" name="Int. J. Syst. Evol. Microbiol.">
        <title>Complete genome sequence of Corynebacterium casei LMG S-19264T (=DSM 44701T), isolated from a smear-ripened cheese.</title>
        <authorList>
            <consortium name="US DOE Joint Genome Institute (JGI-PGF)"/>
            <person name="Walter F."/>
            <person name="Albersmeier A."/>
            <person name="Kalinowski J."/>
            <person name="Ruckert C."/>
        </authorList>
    </citation>
    <scope>NUCLEOTIDE SEQUENCE</scope>
    <source>
        <strain evidence="2">CGMCC 1.12408</strain>
    </source>
</reference>
<dbReference type="Pfam" id="PF06961">
    <property type="entry name" value="DUF1294"/>
    <property type="match status" value="1"/>
</dbReference>
<dbReference type="Proteomes" id="UP000613512">
    <property type="component" value="Unassembled WGS sequence"/>
</dbReference>
<feature type="transmembrane region" description="Helical" evidence="1">
    <location>
        <begin position="67"/>
        <end position="85"/>
    </location>
</feature>
<organism evidence="2 3">
    <name type="scientific">Ornithinibacillus halotolerans</name>
    <dbReference type="NCBI Taxonomy" id="1274357"/>
    <lineage>
        <taxon>Bacteria</taxon>
        <taxon>Bacillati</taxon>
        <taxon>Bacillota</taxon>
        <taxon>Bacilli</taxon>
        <taxon>Bacillales</taxon>
        <taxon>Bacillaceae</taxon>
        <taxon>Ornithinibacillus</taxon>
    </lineage>
</organism>
<dbReference type="EMBL" id="BMEY01000019">
    <property type="protein sequence ID" value="GGA86489.1"/>
    <property type="molecule type" value="Genomic_DNA"/>
</dbReference>
<evidence type="ECO:0000313" key="3">
    <source>
        <dbReference type="Proteomes" id="UP000613512"/>
    </source>
</evidence>
<evidence type="ECO:0000256" key="1">
    <source>
        <dbReference type="SAM" id="Phobius"/>
    </source>
</evidence>
<feature type="transmembrane region" description="Helical" evidence="1">
    <location>
        <begin position="35"/>
        <end position="55"/>
    </location>
</feature>